<dbReference type="InterPro" id="IPR014043">
    <property type="entry name" value="Acyl_transferase_dom"/>
</dbReference>
<dbReference type="GO" id="GO:0004312">
    <property type="term" value="F:fatty acid synthase activity"/>
    <property type="evidence" value="ECO:0007669"/>
    <property type="project" value="TreeGrafter"/>
</dbReference>
<dbReference type="SUPFAM" id="SSF52151">
    <property type="entry name" value="FabD/lysophospholipase-like"/>
    <property type="match status" value="1"/>
</dbReference>
<dbReference type="InterPro" id="IPR016035">
    <property type="entry name" value="Acyl_Trfase/lysoPLipase"/>
</dbReference>
<evidence type="ECO:0000313" key="4">
    <source>
        <dbReference type="EMBL" id="SCL54753.1"/>
    </source>
</evidence>
<feature type="domain" description="Malonyl-CoA:ACP transacylase (MAT)" evidence="3">
    <location>
        <begin position="6"/>
        <end position="297"/>
    </location>
</feature>
<proteinExistence type="predicted"/>
<accession>A0A1C6ULK6</accession>
<sequence>MVTAFMFPGAGSYFSTPFAHYSPGRRIAADFAERIDAVSVAQGWPSVLSDPAPDTWDPSTELRTYHLQLCCWRIIQDELGLRADVLVGHSLGEITSLVAAGGFTVEDGARLLGERARALQAHAEPTAATAAFMLSPDAAEELAQQEADVVVAAANSPTQVILSGPAAQVQRLLRTADLRGIVATRLRTGPYPQHHPLLAAALRHYREAIHGIQPGVPRTPVHSTILGRRITPDDDLLTVVGAQLVRPLNFPQAVRDLREAGVDRFVECGLRDGLSRFVAEIVGNDARVVTPFRTRPTEATIQQYREE</sequence>
<dbReference type="GO" id="GO:0006633">
    <property type="term" value="P:fatty acid biosynthetic process"/>
    <property type="evidence" value="ECO:0007669"/>
    <property type="project" value="TreeGrafter"/>
</dbReference>
<evidence type="ECO:0000259" key="3">
    <source>
        <dbReference type="SMART" id="SM00827"/>
    </source>
</evidence>
<dbReference type="Proteomes" id="UP000198937">
    <property type="component" value="Unassembled WGS sequence"/>
</dbReference>
<organism evidence="4 5">
    <name type="scientific">Micromonospora yangpuensis</name>
    <dbReference type="NCBI Taxonomy" id="683228"/>
    <lineage>
        <taxon>Bacteria</taxon>
        <taxon>Bacillati</taxon>
        <taxon>Actinomycetota</taxon>
        <taxon>Actinomycetes</taxon>
        <taxon>Micromonosporales</taxon>
        <taxon>Micromonosporaceae</taxon>
        <taxon>Micromonospora</taxon>
    </lineage>
</organism>
<dbReference type="Gene3D" id="3.40.366.10">
    <property type="entry name" value="Malonyl-Coenzyme A Acyl Carrier Protein, domain 2"/>
    <property type="match status" value="1"/>
</dbReference>
<evidence type="ECO:0000256" key="2">
    <source>
        <dbReference type="ARBA" id="ARBA00022553"/>
    </source>
</evidence>
<dbReference type="Pfam" id="PF00698">
    <property type="entry name" value="Acyl_transf_1"/>
    <property type="match status" value="1"/>
</dbReference>
<dbReference type="OrthoDB" id="3543921at2"/>
<dbReference type="PANTHER" id="PTHR43775:SF37">
    <property type="entry name" value="SI:DKEY-61P9.11"/>
    <property type="match status" value="1"/>
</dbReference>
<gene>
    <name evidence="4" type="ORF">GA0070617_2756</name>
</gene>
<protein>
    <submittedName>
        <fullName evidence="4">Malonyl CoA-acyl carrier protein transacylase</fullName>
    </submittedName>
</protein>
<dbReference type="InterPro" id="IPR001227">
    <property type="entry name" value="Ac_transferase_dom_sf"/>
</dbReference>
<keyword evidence="1" id="KW-0596">Phosphopantetheine</keyword>
<evidence type="ECO:0000313" key="5">
    <source>
        <dbReference type="Proteomes" id="UP000198937"/>
    </source>
</evidence>
<keyword evidence="2" id="KW-0597">Phosphoprotein</keyword>
<dbReference type="InterPro" id="IPR050091">
    <property type="entry name" value="PKS_NRPS_Biosynth_Enz"/>
</dbReference>
<dbReference type="SMART" id="SM00827">
    <property type="entry name" value="PKS_AT"/>
    <property type="match status" value="1"/>
</dbReference>
<dbReference type="STRING" id="683228.GA0070617_2756"/>
<reference evidence="4 5" key="1">
    <citation type="submission" date="2016-06" db="EMBL/GenBank/DDBJ databases">
        <authorList>
            <person name="Kjaerup R.B."/>
            <person name="Dalgaard T.S."/>
            <person name="Juul-Madsen H.R."/>
        </authorList>
    </citation>
    <scope>NUCLEOTIDE SEQUENCE [LARGE SCALE GENOMIC DNA]</scope>
    <source>
        <strain evidence="4 5">DSM 45577</strain>
    </source>
</reference>
<dbReference type="SUPFAM" id="SSF55048">
    <property type="entry name" value="Probable ACP-binding domain of malonyl-CoA ACP transacylase"/>
    <property type="match status" value="1"/>
</dbReference>
<keyword evidence="5" id="KW-1185">Reference proteome</keyword>
<evidence type="ECO:0000256" key="1">
    <source>
        <dbReference type="ARBA" id="ARBA00022450"/>
    </source>
</evidence>
<dbReference type="EMBL" id="FMIA01000002">
    <property type="protein sequence ID" value="SCL54753.1"/>
    <property type="molecule type" value="Genomic_DNA"/>
</dbReference>
<dbReference type="AlphaFoldDB" id="A0A1C6ULK6"/>
<dbReference type="InterPro" id="IPR016036">
    <property type="entry name" value="Malonyl_transacylase_ACP-bd"/>
</dbReference>
<dbReference type="PANTHER" id="PTHR43775">
    <property type="entry name" value="FATTY ACID SYNTHASE"/>
    <property type="match status" value="1"/>
</dbReference>
<name>A0A1C6ULK6_9ACTN</name>